<reference evidence="2" key="1">
    <citation type="submission" date="2014-09" db="EMBL/GenBank/DDBJ databases">
        <authorList>
            <person name="Sharma Rahul"/>
            <person name="Thines Marco"/>
        </authorList>
    </citation>
    <scope>NUCLEOTIDE SEQUENCE [LARGE SCALE GENOMIC DNA]</scope>
</reference>
<sequence>MFAKSFVAVSPQHPVDLFDFGEMSYGVPCQRFRTVFISCASVDAEYFDLYYCLLRDKYR</sequence>
<proteinExistence type="predicted"/>
<dbReference type="RefSeq" id="XP_024573385.1">
    <property type="nucleotide sequence ID" value="XM_024722295.1"/>
</dbReference>
<evidence type="ECO:0000313" key="1">
    <source>
        <dbReference type="EMBL" id="CEG37016.1"/>
    </source>
</evidence>
<dbReference type="EMBL" id="CCYD01000261">
    <property type="protein sequence ID" value="CEG37016.1"/>
    <property type="molecule type" value="Genomic_DNA"/>
</dbReference>
<protein>
    <submittedName>
        <fullName evidence="1">Uncharacterized protein</fullName>
    </submittedName>
</protein>
<organism evidence="1 2">
    <name type="scientific">Plasmopara halstedii</name>
    <name type="common">Downy mildew of sunflower</name>
    <dbReference type="NCBI Taxonomy" id="4781"/>
    <lineage>
        <taxon>Eukaryota</taxon>
        <taxon>Sar</taxon>
        <taxon>Stramenopiles</taxon>
        <taxon>Oomycota</taxon>
        <taxon>Peronosporomycetes</taxon>
        <taxon>Peronosporales</taxon>
        <taxon>Peronosporaceae</taxon>
        <taxon>Plasmopara</taxon>
    </lineage>
</organism>
<dbReference type="Proteomes" id="UP000054928">
    <property type="component" value="Unassembled WGS sequence"/>
</dbReference>
<keyword evidence="2" id="KW-1185">Reference proteome</keyword>
<dbReference type="GeneID" id="36399536"/>
<dbReference type="AlphaFoldDB" id="A0A0P1A9Q0"/>
<evidence type="ECO:0000313" key="2">
    <source>
        <dbReference type="Proteomes" id="UP000054928"/>
    </source>
</evidence>
<accession>A0A0P1A9Q0</accession>
<name>A0A0P1A9Q0_PLAHL</name>